<comment type="caution">
    <text evidence="2">The sequence shown here is derived from an EMBL/GenBank/DDBJ whole genome shotgun (WGS) entry which is preliminary data.</text>
</comment>
<name>A0ABQ5RNN4_9CHLO</name>
<protein>
    <submittedName>
        <fullName evidence="2">Uncharacterized protein</fullName>
    </submittedName>
</protein>
<organism evidence="2 3">
    <name type="scientific">Volvox africanus</name>
    <dbReference type="NCBI Taxonomy" id="51714"/>
    <lineage>
        <taxon>Eukaryota</taxon>
        <taxon>Viridiplantae</taxon>
        <taxon>Chlorophyta</taxon>
        <taxon>core chlorophytes</taxon>
        <taxon>Chlorophyceae</taxon>
        <taxon>CS clade</taxon>
        <taxon>Chlamydomonadales</taxon>
        <taxon>Volvocaceae</taxon>
        <taxon>Volvox</taxon>
    </lineage>
</organism>
<evidence type="ECO:0000313" key="2">
    <source>
        <dbReference type="EMBL" id="GLI59139.1"/>
    </source>
</evidence>
<evidence type="ECO:0000313" key="3">
    <source>
        <dbReference type="Proteomes" id="UP001165090"/>
    </source>
</evidence>
<keyword evidence="3" id="KW-1185">Reference proteome</keyword>
<accession>A0ABQ5RNN4</accession>
<gene>
    <name evidence="2" type="ORF">VaNZ11_000964</name>
</gene>
<dbReference type="EMBL" id="BSDZ01000003">
    <property type="protein sequence ID" value="GLI59139.1"/>
    <property type="molecule type" value="Genomic_DNA"/>
</dbReference>
<sequence>MDSFSFCLDVRPSVMELTTSLGNFSAQYGGLPVSSPYRTICTLRPGTSGSLIEVTYRMHSAAESFSQPRVPAGQPYSSLSASLSAVQVVYMGRFLNELLPYLTDMLAMQPRPRPTITSPSPSATINTTATSVPSAPPPHPSSTTATVTATGISATSSPSTTSSATAATPSATADPMILLLDVSLASPVITLPQNSTNGHHVQLDLGTLRLA</sequence>
<feature type="non-terminal residue" evidence="2">
    <location>
        <position position="211"/>
    </location>
</feature>
<feature type="compositionally biased region" description="Low complexity" evidence="1">
    <location>
        <begin position="114"/>
        <end position="133"/>
    </location>
</feature>
<feature type="compositionally biased region" description="Low complexity" evidence="1">
    <location>
        <begin position="141"/>
        <end position="168"/>
    </location>
</feature>
<proteinExistence type="predicted"/>
<feature type="region of interest" description="Disordered" evidence="1">
    <location>
        <begin position="112"/>
        <end position="168"/>
    </location>
</feature>
<dbReference type="Proteomes" id="UP001165090">
    <property type="component" value="Unassembled WGS sequence"/>
</dbReference>
<reference evidence="2 3" key="1">
    <citation type="journal article" date="2023" name="IScience">
        <title>Expanded male sex-determining region conserved during the evolution of homothallism in the green alga Volvox.</title>
        <authorList>
            <person name="Yamamoto K."/>
            <person name="Matsuzaki R."/>
            <person name="Mahakham W."/>
            <person name="Heman W."/>
            <person name="Sekimoto H."/>
            <person name="Kawachi M."/>
            <person name="Minakuchi Y."/>
            <person name="Toyoda A."/>
            <person name="Nozaki H."/>
        </authorList>
    </citation>
    <scope>NUCLEOTIDE SEQUENCE [LARGE SCALE GENOMIC DNA]</scope>
    <source>
        <strain evidence="2 3">NIES-4468</strain>
    </source>
</reference>
<evidence type="ECO:0000256" key="1">
    <source>
        <dbReference type="SAM" id="MobiDB-lite"/>
    </source>
</evidence>